<dbReference type="PANTHER" id="PTHR42873:SF1">
    <property type="entry name" value="S-ADENOSYLMETHIONINE-DEPENDENT METHYLTRANSFERASE DOMAIN-CONTAINING PROTEIN"/>
    <property type="match status" value="1"/>
</dbReference>
<comment type="caution">
    <text evidence="9">The sequence shown here is derived from an EMBL/GenBank/DDBJ whole genome shotgun (WGS) entry which is preliminary data.</text>
</comment>
<dbReference type="CDD" id="cd02440">
    <property type="entry name" value="AdoMet_MTases"/>
    <property type="match status" value="1"/>
</dbReference>
<dbReference type="InterPro" id="IPR041532">
    <property type="entry name" value="RlmI-like_PUA"/>
</dbReference>
<dbReference type="GO" id="GO:0008168">
    <property type="term" value="F:methyltransferase activity"/>
    <property type="evidence" value="ECO:0007669"/>
    <property type="project" value="UniProtKB-KW"/>
</dbReference>
<dbReference type="Gene3D" id="3.30.750.80">
    <property type="entry name" value="RNA methyltransferase domain (HRMD) like"/>
    <property type="match status" value="1"/>
</dbReference>
<protein>
    <submittedName>
        <fullName evidence="9">Class I SAM-dependent rRNA methyltransferase</fullName>
    </submittedName>
</protein>
<sequence length="409" mass="46302">MKQKRIYPKAILTRKAENSILAGHPWVYNTEILKIEGSYQNGDFIDLFSIREKYLGTGFINDHSKIRIRLISRSANDVFDGAFFERRLRYAWDYRKTVMGDGLSCCRIIFGEADQFPGLTVDRFSNILVTQTLSLGMEKLKPVLFPLLCKILAEDGQTIDGIYERNDVIIRELEGMEQNKGFYPVPGLPLPESTETTIVENGIEYGVDFENGQKTGFFLDQKYNRKAVSQLCRGKRVLDCFTHTGSFALNAAKGGADRVHAVDISGDAIAMAQENAKRNGLQDKMTFQTANVFDLLPEMPCGAKDGYDFIILDPPAFTKSRQTVEHAVKGYKEINLRAMKVLPRGGYLATCSCSHFMTDELFRSMLRSAAFDAQVSLKQIEARQQSPDHPILWSVPETDYLKFYIFQII</sequence>
<dbReference type="CDD" id="cd21153">
    <property type="entry name" value="PUA_RlmI"/>
    <property type="match status" value="1"/>
</dbReference>
<accession>A0ABT4BPK5</accession>
<dbReference type="CDD" id="cd11572">
    <property type="entry name" value="RlmI_M_like"/>
    <property type="match status" value="1"/>
</dbReference>
<dbReference type="InterPro" id="IPR019614">
    <property type="entry name" value="SAM-dep_methyl-trfase"/>
</dbReference>
<dbReference type="Pfam" id="PF17785">
    <property type="entry name" value="PUA_3"/>
    <property type="match status" value="1"/>
</dbReference>
<dbReference type="GO" id="GO:0032259">
    <property type="term" value="P:methylation"/>
    <property type="evidence" value="ECO:0007669"/>
    <property type="project" value="UniProtKB-KW"/>
</dbReference>
<keyword evidence="2" id="KW-0963">Cytoplasm</keyword>
<evidence type="ECO:0000313" key="9">
    <source>
        <dbReference type="EMBL" id="MCY1712820.1"/>
    </source>
</evidence>
<evidence type="ECO:0000256" key="2">
    <source>
        <dbReference type="ARBA" id="ARBA00022490"/>
    </source>
</evidence>
<dbReference type="InterPro" id="IPR015947">
    <property type="entry name" value="PUA-like_sf"/>
</dbReference>
<keyword evidence="10" id="KW-1185">Reference proteome</keyword>
<dbReference type="RefSeq" id="WP_268056828.1">
    <property type="nucleotide sequence ID" value="NZ_JAPOHA010000001.1"/>
</dbReference>
<feature type="domain" description="S-adenosylmethionine-dependent methyltransferase" evidence="7">
    <location>
        <begin position="197"/>
        <end position="390"/>
    </location>
</feature>
<evidence type="ECO:0000256" key="3">
    <source>
        <dbReference type="ARBA" id="ARBA00022603"/>
    </source>
</evidence>
<dbReference type="PANTHER" id="PTHR42873">
    <property type="entry name" value="RIBOSOMAL RNA LARGE SUBUNIT METHYLTRANSFERASE"/>
    <property type="match status" value="1"/>
</dbReference>
<dbReference type="PROSITE" id="PS50890">
    <property type="entry name" value="PUA"/>
    <property type="match status" value="1"/>
</dbReference>
<keyword evidence="3 9" id="KW-0489">Methyltransferase</keyword>
<keyword evidence="4" id="KW-0808">Transferase</keyword>
<evidence type="ECO:0000256" key="5">
    <source>
        <dbReference type="ARBA" id="ARBA00022691"/>
    </source>
</evidence>
<dbReference type="Proteomes" id="UP001082703">
    <property type="component" value="Unassembled WGS sequence"/>
</dbReference>
<dbReference type="Gene3D" id="2.30.130.10">
    <property type="entry name" value="PUA domain"/>
    <property type="match status" value="1"/>
</dbReference>
<dbReference type="InterPro" id="IPR036974">
    <property type="entry name" value="PUA_sf"/>
</dbReference>
<keyword evidence="5" id="KW-0949">S-adenosyl-L-methionine</keyword>
<dbReference type="InterPro" id="IPR029063">
    <property type="entry name" value="SAM-dependent_MTases_sf"/>
</dbReference>
<comment type="subcellular location">
    <subcellularLocation>
        <location evidence="1">Cytoplasm</location>
    </subcellularLocation>
</comment>
<feature type="domain" description="RlmI-like PUA" evidence="8">
    <location>
        <begin position="11"/>
        <end position="73"/>
    </location>
</feature>
<evidence type="ECO:0000256" key="4">
    <source>
        <dbReference type="ARBA" id="ARBA00022679"/>
    </source>
</evidence>
<evidence type="ECO:0000259" key="8">
    <source>
        <dbReference type="Pfam" id="PF17785"/>
    </source>
</evidence>
<evidence type="ECO:0000259" key="7">
    <source>
        <dbReference type="Pfam" id="PF10672"/>
    </source>
</evidence>
<proteinExistence type="inferred from homology"/>
<evidence type="ECO:0000313" key="10">
    <source>
        <dbReference type="Proteomes" id="UP001082703"/>
    </source>
</evidence>
<dbReference type="SUPFAM" id="SSF88697">
    <property type="entry name" value="PUA domain-like"/>
    <property type="match status" value="1"/>
</dbReference>
<reference evidence="9 10" key="1">
    <citation type="submission" date="2022-11" db="EMBL/GenBank/DDBJ databases">
        <authorList>
            <person name="Caiyu Z."/>
        </authorList>
    </citation>
    <scope>NUCLEOTIDE SEQUENCE [LARGE SCALE GENOMIC DNA]</scope>
    <source>
        <strain evidence="9 10">YR-4</strain>
    </source>
</reference>
<name>A0ABT4BPK5_9FIRM</name>
<dbReference type="SUPFAM" id="SSF53335">
    <property type="entry name" value="S-adenosyl-L-methionine-dependent methyltransferases"/>
    <property type="match status" value="1"/>
</dbReference>
<dbReference type="Pfam" id="PF10672">
    <property type="entry name" value="Methyltrans_SAM"/>
    <property type="match status" value="1"/>
</dbReference>
<organism evidence="9 10">
    <name type="scientific">Caproiciproducens galactitolivorans</name>
    <dbReference type="NCBI Taxonomy" id="642589"/>
    <lineage>
        <taxon>Bacteria</taxon>
        <taxon>Bacillati</taxon>
        <taxon>Bacillota</taxon>
        <taxon>Clostridia</taxon>
        <taxon>Eubacteriales</taxon>
        <taxon>Acutalibacteraceae</taxon>
        <taxon>Caproiciproducens</taxon>
    </lineage>
</organism>
<dbReference type="EMBL" id="JAPOHA010000001">
    <property type="protein sequence ID" value="MCY1712820.1"/>
    <property type="molecule type" value="Genomic_DNA"/>
</dbReference>
<dbReference type="Gene3D" id="3.40.50.150">
    <property type="entry name" value="Vaccinia Virus protein VP39"/>
    <property type="match status" value="1"/>
</dbReference>
<evidence type="ECO:0000256" key="1">
    <source>
        <dbReference type="ARBA" id="ARBA00004496"/>
    </source>
</evidence>
<gene>
    <name evidence="9" type="ORF">OUY18_00915</name>
</gene>
<evidence type="ECO:0000256" key="6">
    <source>
        <dbReference type="ARBA" id="ARBA00038091"/>
    </source>
</evidence>
<comment type="similarity">
    <text evidence="6">Belongs to the methyltransferase superfamily. RlmI family.</text>
</comment>